<dbReference type="Pfam" id="PF02116">
    <property type="entry name" value="STE2"/>
    <property type="match status" value="1"/>
</dbReference>
<dbReference type="AlphaFoldDB" id="A0A2S4L8V8"/>
<feature type="transmembrane region" description="Helical" evidence="2">
    <location>
        <begin position="48"/>
        <end position="65"/>
    </location>
</feature>
<keyword evidence="2" id="KW-0472">Membrane</keyword>
<accession>A0A2S4L8V8</accession>
<sequence>MGPPSPAHFDPLTQNVTFLGPDGKTPIGVPIPAIDAFTDGAVSVTLNYGIQMGACLVMLLAVLALTTPAAKLRRPSAVLHVLALAVALVRNGLLVAYYLSPVAHFYQLRAGDFSSVPRRHLYASVAGDVMSLVLVVVVEAALMNQAWTMVVLWPDPAKYGLAAASLLVTLLTAGFRLAYTVVQNEAVLALTPPLASMWVVQAAVITNALSIFWFCALFNLKLVMHLVKNRGILPSAKTLTSMEVLVMTNGILMIVPVVFAGLEWGNFQNFESASLTLTSVALILPLGTMAAQQISLRNASSSDNHRLAYYPGSGSGSSGARNAGSATTNTTSSALPAFKIPSMSTSCGSSPATRRGSLLSRCERAAKGPAAPAVDHFDLELRHIDSTSALAGHGDQGRHDDRV</sequence>
<keyword evidence="4" id="KW-1185">Reference proteome</keyword>
<gene>
    <name evidence="3" type="ORF">TPAR_00951</name>
</gene>
<feature type="transmembrane region" description="Helical" evidence="2">
    <location>
        <begin position="199"/>
        <end position="223"/>
    </location>
</feature>
<feature type="compositionally biased region" description="Low complexity" evidence="1">
    <location>
        <begin position="318"/>
        <end position="331"/>
    </location>
</feature>
<dbReference type="PANTHER" id="PTHR28009:SF1">
    <property type="entry name" value="PHEROMONE ALPHA FACTOR RECEPTOR"/>
    <property type="match status" value="1"/>
</dbReference>
<dbReference type="GO" id="GO:0004932">
    <property type="term" value="F:mating-type factor pheromone receptor activity"/>
    <property type="evidence" value="ECO:0007669"/>
    <property type="project" value="InterPro"/>
</dbReference>
<reference evidence="3 4" key="1">
    <citation type="submission" date="2018-01" db="EMBL/GenBank/DDBJ databases">
        <title>Harnessing the power of phylogenomics to disentangle the directionality and signatures of interkingdom host jumping in the parasitic fungal genus Tolypocladium.</title>
        <authorList>
            <person name="Quandt C.A."/>
            <person name="Patterson W."/>
            <person name="Spatafora J.W."/>
        </authorList>
    </citation>
    <scope>NUCLEOTIDE SEQUENCE [LARGE SCALE GENOMIC DNA]</scope>
    <source>
        <strain evidence="3 4">NRBC 100945</strain>
    </source>
</reference>
<feature type="transmembrane region" description="Helical" evidence="2">
    <location>
        <begin position="77"/>
        <end position="100"/>
    </location>
</feature>
<proteinExistence type="predicted"/>
<dbReference type="InterPro" id="IPR027458">
    <property type="entry name" value="STE2_TM1-TM2_sf"/>
</dbReference>
<dbReference type="GO" id="GO:0000750">
    <property type="term" value="P:pheromone-dependent signal transduction involved in conjugation with cellular fusion"/>
    <property type="evidence" value="ECO:0007669"/>
    <property type="project" value="TreeGrafter"/>
</dbReference>
<name>A0A2S4L8V8_9HYPO</name>
<evidence type="ECO:0000256" key="2">
    <source>
        <dbReference type="SAM" id="Phobius"/>
    </source>
</evidence>
<feature type="transmembrane region" description="Helical" evidence="2">
    <location>
        <begin position="159"/>
        <end position="179"/>
    </location>
</feature>
<evidence type="ECO:0000313" key="3">
    <source>
        <dbReference type="EMBL" id="POR38857.1"/>
    </source>
</evidence>
<feature type="transmembrane region" description="Helical" evidence="2">
    <location>
        <begin position="244"/>
        <end position="262"/>
    </location>
</feature>
<keyword evidence="2" id="KW-1133">Transmembrane helix</keyword>
<dbReference type="OrthoDB" id="5402633at2759"/>
<dbReference type="STRING" id="94208.A0A2S4L8V8"/>
<dbReference type="InterPro" id="IPR000366">
    <property type="entry name" value="GPCR_STE2"/>
</dbReference>
<dbReference type="Proteomes" id="UP000237481">
    <property type="component" value="Unassembled WGS sequence"/>
</dbReference>
<evidence type="ECO:0008006" key="5">
    <source>
        <dbReference type="Google" id="ProtNLM"/>
    </source>
</evidence>
<dbReference type="EMBL" id="PKSG01000095">
    <property type="protein sequence ID" value="POR38857.1"/>
    <property type="molecule type" value="Genomic_DNA"/>
</dbReference>
<dbReference type="GO" id="GO:0038038">
    <property type="term" value="C:G protein-coupled receptor homodimeric complex"/>
    <property type="evidence" value="ECO:0007669"/>
    <property type="project" value="TreeGrafter"/>
</dbReference>
<organism evidence="3 4">
    <name type="scientific">Tolypocladium paradoxum</name>
    <dbReference type="NCBI Taxonomy" id="94208"/>
    <lineage>
        <taxon>Eukaryota</taxon>
        <taxon>Fungi</taxon>
        <taxon>Dikarya</taxon>
        <taxon>Ascomycota</taxon>
        <taxon>Pezizomycotina</taxon>
        <taxon>Sordariomycetes</taxon>
        <taxon>Hypocreomycetidae</taxon>
        <taxon>Hypocreales</taxon>
        <taxon>Ophiocordycipitaceae</taxon>
        <taxon>Tolypocladium</taxon>
    </lineage>
</organism>
<dbReference type="PRINTS" id="PR00250">
    <property type="entry name" value="GPCRSTE2"/>
</dbReference>
<evidence type="ECO:0000313" key="4">
    <source>
        <dbReference type="Proteomes" id="UP000237481"/>
    </source>
</evidence>
<feature type="region of interest" description="Disordered" evidence="1">
    <location>
        <begin position="311"/>
        <end position="331"/>
    </location>
</feature>
<dbReference type="PANTHER" id="PTHR28009">
    <property type="entry name" value="PHEROMONE ALPHA FACTOR RECEPTOR"/>
    <property type="match status" value="1"/>
</dbReference>
<evidence type="ECO:0000256" key="1">
    <source>
        <dbReference type="SAM" id="MobiDB-lite"/>
    </source>
</evidence>
<keyword evidence="2" id="KW-0812">Transmembrane</keyword>
<protein>
    <recommendedName>
        <fullName evidence="5">Pheromone alpha factor receptor</fullName>
    </recommendedName>
</protein>
<dbReference type="CDD" id="cd14939">
    <property type="entry name" value="7tmD_STE2"/>
    <property type="match status" value="1"/>
</dbReference>
<comment type="caution">
    <text evidence="3">The sequence shown here is derived from an EMBL/GenBank/DDBJ whole genome shotgun (WGS) entry which is preliminary data.</text>
</comment>
<dbReference type="Gene3D" id="1.10.287.920">
    <property type="entry name" value="Pheromone alpha factor receptor"/>
    <property type="match status" value="1"/>
</dbReference>